<comment type="caution">
    <text evidence="1">The sequence shown here is derived from an EMBL/GenBank/DDBJ whole genome shotgun (WGS) entry which is preliminary data.</text>
</comment>
<organism evidence="1 2">
    <name type="scientific">Cichorium intybus</name>
    <name type="common">Chicory</name>
    <dbReference type="NCBI Taxonomy" id="13427"/>
    <lineage>
        <taxon>Eukaryota</taxon>
        <taxon>Viridiplantae</taxon>
        <taxon>Streptophyta</taxon>
        <taxon>Embryophyta</taxon>
        <taxon>Tracheophyta</taxon>
        <taxon>Spermatophyta</taxon>
        <taxon>Magnoliopsida</taxon>
        <taxon>eudicotyledons</taxon>
        <taxon>Gunneridae</taxon>
        <taxon>Pentapetalae</taxon>
        <taxon>asterids</taxon>
        <taxon>campanulids</taxon>
        <taxon>Asterales</taxon>
        <taxon>Asteraceae</taxon>
        <taxon>Cichorioideae</taxon>
        <taxon>Cichorieae</taxon>
        <taxon>Cichoriinae</taxon>
        <taxon>Cichorium</taxon>
    </lineage>
</organism>
<protein>
    <submittedName>
        <fullName evidence="1">Uncharacterized protein</fullName>
    </submittedName>
</protein>
<keyword evidence="2" id="KW-1185">Reference proteome</keyword>
<dbReference type="EMBL" id="CM042016">
    <property type="protein sequence ID" value="KAI3699585.1"/>
    <property type="molecule type" value="Genomic_DNA"/>
</dbReference>
<proteinExistence type="predicted"/>
<dbReference type="Proteomes" id="UP001055811">
    <property type="component" value="Linkage Group LG08"/>
</dbReference>
<reference evidence="1 2" key="2">
    <citation type="journal article" date="2022" name="Mol. Ecol. Resour.">
        <title>The genomes of chicory, endive, great burdock and yacon provide insights into Asteraceae paleo-polyploidization history and plant inulin production.</title>
        <authorList>
            <person name="Fan W."/>
            <person name="Wang S."/>
            <person name="Wang H."/>
            <person name="Wang A."/>
            <person name="Jiang F."/>
            <person name="Liu H."/>
            <person name="Zhao H."/>
            <person name="Xu D."/>
            <person name="Zhang Y."/>
        </authorList>
    </citation>
    <scope>NUCLEOTIDE SEQUENCE [LARGE SCALE GENOMIC DNA]</scope>
    <source>
        <strain evidence="2">cv. Punajuju</strain>
        <tissue evidence="1">Leaves</tissue>
    </source>
</reference>
<sequence>MAVNGSHEDKNVIPITTTDTDLAAASTNAPVNSLERGITKTISLHDHKNQNPPLSFVCVYYLIAQYSVVAHPSRSCSVYTKKMAFQSVIKLLNNIQLQDTLTVSCAFECWASPAAIRT</sequence>
<name>A0ACB8ZQG8_CICIN</name>
<gene>
    <name evidence="1" type="ORF">L2E82_43996</name>
</gene>
<evidence type="ECO:0000313" key="1">
    <source>
        <dbReference type="EMBL" id="KAI3699585.1"/>
    </source>
</evidence>
<reference evidence="2" key="1">
    <citation type="journal article" date="2022" name="Mol. Ecol. Resour.">
        <title>The genomes of chicory, endive, great burdock and yacon provide insights into Asteraceae palaeo-polyploidization history and plant inulin production.</title>
        <authorList>
            <person name="Fan W."/>
            <person name="Wang S."/>
            <person name="Wang H."/>
            <person name="Wang A."/>
            <person name="Jiang F."/>
            <person name="Liu H."/>
            <person name="Zhao H."/>
            <person name="Xu D."/>
            <person name="Zhang Y."/>
        </authorList>
    </citation>
    <scope>NUCLEOTIDE SEQUENCE [LARGE SCALE GENOMIC DNA]</scope>
    <source>
        <strain evidence="2">cv. Punajuju</strain>
    </source>
</reference>
<evidence type="ECO:0000313" key="2">
    <source>
        <dbReference type="Proteomes" id="UP001055811"/>
    </source>
</evidence>
<accession>A0ACB8ZQG8</accession>